<dbReference type="EMBL" id="FOCL01000021">
    <property type="protein sequence ID" value="SEP08654.1"/>
    <property type="molecule type" value="Genomic_DNA"/>
</dbReference>
<protein>
    <submittedName>
        <fullName evidence="1">McrBC 5-methylcytosine restriction system component</fullName>
    </submittedName>
</protein>
<dbReference type="InterPro" id="IPR019292">
    <property type="entry name" value="McrC"/>
</dbReference>
<accession>A0A1H8V0A4</accession>
<organism evidence="1 2">
    <name type="scientific">Mucilaginibacter gossypiicola</name>
    <dbReference type="NCBI Taxonomy" id="551995"/>
    <lineage>
        <taxon>Bacteria</taxon>
        <taxon>Pseudomonadati</taxon>
        <taxon>Bacteroidota</taxon>
        <taxon>Sphingobacteriia</taxon>
        <taxon>Sphingobacteriales</taxon>
        <taxon>Sphingobacteriaceae</taxon>
        <taxon>Mucilaginibacter</taxon>
    </lineage>
</organism>
<dbReference type="OrthoDB" id="828100at2"/>
<dbReference type="RefSeq" id="WP_091222445.1">
    <property type="nucleotide sequence ID" value="NZ_FOCL01000021.1"/>
</dbReference>
<gene>
    <name evidence="1" type="ORF">SAMN05192574_12158</name>
</gene>
<dbReference type="PANTHER" id="PTHR38733">
    <property type="entry name" value="PROTEIN MCRC"/>
    <property type="match status" value="1"/>
</dbReference>
<evidence type="ECO:0000313" key="1">
    <source>
        <dbReference type="EMBL" id="SEP08654.1"/>
    </source>
</evidence>
<sequence length="435" mass="50576">MTPLLSGSPLSEHAGYPHGLSLDKYDQGFNLKEWNNIYFKGNREKFCVLLNQNWAGHRTLQSSFFIGTDWLEKGRLAVYIEPKLNDKAKNTDYFKMLFEGFRNPDVAAYVPDIFEMKLDEPQITISSKLDLLTPLLVFQFLSVLKGLVKKGLKKTHDPLEANLSNRVKGKILVAKQLKQNTFKNQLLKNYCRFNNFSIDGAENRVLKKALQFSIKYLNNNSLKEHKPAFQKLLDYVSPAFEDVGDVTKETNLRNFKVSAFFKDYKQALHLARMIFERYGFNINSVHSDKKDVSVPPFWIDMSKLYELYVLSNLRKQEYGKQIKFQAKGFYGATDFLLVSERNLMVIDAKYKPYYDDQYVADDIRQLSGYSRDEGILEILSSYDLDIRLKVIDCLIIYPTKEASQNTSLELTELKRTKIDQFNRFYKKALELPFQG</sequence>
<proteinExistence type="predicted"/>
<dbReference type="Pfam" id="PF10117">
    <property type="entry name" value="McrBC"/>
    <property type="match status" value="1"/>
</dbReference>
<keyword evidence="2" id="KW-1185">Reference proteome</keyword>
<dbReference type="STRING" id="551995.SAMN05192574_12158"/>
<evidence type="ECO:0000313" key="2">
    <source>
        <dbReference type="Proteomes" id="UP000198942"/>
    </source>
</evidence>
<reference evidence="2" key="1">
    <citation type="submission" date="2016-10" db="EMBL/GenBank/DDBJ databases">
        <authorList>
            <person name="Varghese N."/>
            <person name="Submissions S."/>
        </authorList>
    </citation>
    <scope>NUCLEOTIDE SEQUENCE [LARGE SCALE GENOMIC DNA]</scope>
    <source>
        <strain evidence="2">Gh-48</strain>
    </source>
</reference>
<dbReference type="Proteomes" id="UP000198942">
    <property type="component" value="Unassembled WGS sequence"/>
</dbReference>
<dbReference type="AlphaFoldDB" id="A0A1H8V0A4"/>
<name>A0A1H8V0A4_9SPHI</name>
<dbReference type="PANTHER" id="PTHR38733:SF1">
    <property type="entry name" value="TYPE IV METHYL-DIRECTED RESTRICTION ENZYME ECOKMCRBC"/>
    <property type="match status" value="1"/>
</dbReference>